<name>A0A2B7XSS1_POLH7</name>
<dbReference type="AlphaFoldDB" id="A0A2B7XSS1"/>
<reference evidence="2 3" key="1">
    <citation type="submission" date="2017-10" db="EMBL/GenBank/DDBJ databases">
        <title>Comparative genomics in systemic dimorphic fungi from Ajellomycetaceae.</title>
        <authorList>
            <person name="Munoz J.F."/>
            <person name="Mcewen J.G."/>
            <person name="Clay O.K."/>
            <person name="Cuomo C.A."/>
        </authorList>
    </citation>
    <scope>NUCLEOTIDE SEQUENCE [LARGE SCALE GENOMIC DNA]</scope>
    <source>
        <strain evidence="2 3">UAMH7299</strain>
    </source>
</reference>
<evidence type="ECO:0000256" key="1">
    <source>
        <dbReference type="SAM" id="Coils"/>
    </source>
</evidence>
<keyword evidence="1" id="KW-0175">Coiled coil</keyword>
<keyword evidence="3" id="KW-1185">Reference proteome</keyword>
<dbReference type="EMBL" id="PDNA01000131">
    <property type="protein sequence ID" value="PGH11527.1"/>
    <property type="molecule type" value="Genomic_DNA"/>
</dbReference>
<gene>
    <name evidence="2" type="ORF">AJ80_07093</name>
</gene>
<accession>A0A2B7XSS1</accession>
<feature type="coiled-coil region" evidence="1">
    <location>
        <begin position="131"/>
        <end position="165"/>
    </location>
</feature>
<evidence type="ECO:0000313" key="2">
    <source>
        <dbReference type="EMBL" id="PGH11527.1"/>
    </source>
</evidence>
<organism evidence="2 3">
    <name type="scientific">Polytolypa hystricis (strain UAMH7299)</name>
    <dbReference type="NCBI Taxonomy" id="1447883"/>
    <lineage>
        <taxon>Eukaryota</taxon>
        <taxon>Fungi</taxon>
        <taxon>Dikarya</taxon>
        <taxon>Ascomycota</taxon>
        <taxon>Pezizomycotina</taxon>
        <taxon>Eurotiomycetes</taxon>
        <taxon>Eurotiomycetidae</taxon>
        <taxon>Onygenales</taxon>
        <taxon>Onygenales incertae sedis</taxon>
        <taxon>Polytolypa</taxon>
    </lineage>
</organism>
<dbReference type="Proteomes" id="UP000224634">
    <property type="component" value="Unassembled WGS sequence"/>
</dbReference>
<proteinExistence type="predicted"/>
<evidence type="ECO:0000313" key="3">
    <source>
        <dbReference type="Proteomes" id="UP000224634"/>
    </source>
</evidence>
<sequence>MATLAFYLSILGAKQAHTVDIPPNARVVSITSQHAKEAEWRYTDCAMPMIPGVNPSTTLYVAFLSKANSSCATEDRGSPVSMTAVGTCSWTSCANRLASTAPYITEQQRNQNEWFLQGHQQIRYPLPLVQRASARKRIKALEEEVEGLKATLQQVEEENTKLRIREQGVMRLLQGPEHETPTS</sequence>
<comment type="caution">
    <text evidence="2">The sequence shown here is derived from an EMBL/GenBank/DDBJ whole genome shotgun (WGS) entry which is preliminary data.</text>
</comment>
<protein>
    <submittedName>
        <fullName evidence="2">Uncharacterized protein</fullName>
    </submittedName>
</protein>